<keyword evidence="7" id="KW-1185">Reference proteome</keyword>
<dbReference type="InterPro" id="IPR000089">
    <property type="entry name" value="Biotin_lipoyl"/>
</dbReference>
<evidence type="ECO:0000256" key="3">
    <source>
        <dbReference type="ARBA" id="ARBA00023267"/>
    </source>
</evidence>
<name>A0ABU6JPC1_9GAMM</name>
<keyword evidence="4" id="KW-0275">Fatty acid biosynthesis</keyword>
<comment type="pathway">
    <text evidence="4">Lipid metabolism; fatty acid biosynthesis.</text>
</comment>
<keyword evidence="4" id="KW-0443">Lipid metabolism</keyword>
<comment type="function">
    <text evidence="1 4">This protein is a component of the acetyl coenzyme A carboxylase complex; first, biotin carboxylase catalyzes the carboxylation of the carrier protein and then the transcarboxylase transfers the carboxyl group to form malonyl-CoA.</text>
</comment>
<dbReference type="InterPro" id="IPR001249">
    <property type="entry name" value="AcCoA_biotinCC"/>
</dbReference>
<dbReference type="RefSeq" id="WP_327617642.1">
    <property type="nucleotide sequence ID" value="NZ_JAYWTM010000006.1"/>
</dbReference>
<dbReference type="PROSITE" id="PS50968">
    <property type="entry name" value="BIOTINYL_LIPOYL"/>
    <property type="match status" value="1"/>
</dbReference>
<dbReference type="Proteomes" id="UP001309705">
    <property type="component" value="Unassembled WGS sequence"/>
</dbReference>
<dbReference type="PANTHER" id="PTHR45266:SF3">
    <property type="entry name" value="OXALOACETATE DECARBOXYLASE ALPHA CHAIN"/>
    <property type="match status" value="1"/>
</dbReference>
<accession>A0ABU6JPC1</accession>
<dbReference type="SUPFAM" id="SSF51230">
    <property type="entry name" value="Single hybrid motif"/>
    <property type="match status" value="1"/>
</dbReference>
<keyword evidence="4" id="KW-0276">Fatty acid metabolism</keyword>
<dbReference type="CDD" id="cd06850">
    <property type="entry name" value="biotinyl_domain"/>
    <property type="match status" value="1"/>
</dbReference>
<evidence type="ECO:0000256" key="1">
    <source>
        <dbReference type="ARBA" id="ARBA00003761"/>
    </source>
</evidence>
<feature type="domain" description="Lipoyl-binding" evidence="5">
    <location>
        <begin position="56"/>
        <end position="140"/>
    </location>
</feature>
<dbReference type="PANTHER" id="PTHR45266">
    <property type="entry name" value="OXALOACETATE DECARBOXYLASE ALPHA CHAIN"/>
    <property type="match status" value="1"/>
</dbReference>
<sequence length="142" mass="14820">MQVEFSRVESLLQLVAEEGIETLEVETSQFVIRIQRQDGVPIAVPADTAQAVADDVACVAATDARQVCAPVDGVFYRAASAGGAPLCETGTRVAPGAPLGIIEAMKIMNQIVADCEGCVAEVLATDGEMVSQGQPLFIITRG</sequence>
<dbReference type="Pfam" id="PF00364">
    <property type="entry name" value="Biotin_lipoyl"/>
    <property type="match status" value="1"/>
</dbReference>
<evidence type="ECO:0000313" key="6">
    <source>
        <dbReference type="EMBL" id="MEC5342569.1"/>
    </source>
</evidence>
<protein>
    <recommendedName>
        <fullName evidence="2 4">Biotin carboxyl carrier protein of acetyl-CoA carboxylase</fullName>
    </recommendedName>
</protein>
<dbReference type="PRINTS" id="PR01071">
    <property type="entry name" value="ACOABIOTINCC"/>
</dbReference>
<dbReference type="Gene3D" id="2.40.50.100">
    <property type="match status" value="1"/>
</dbReference>
<dbReference type="InterPro" id="IPR011053">
    <property type="entry name" value="Single_hybrid_motif"/>
</dbReference>
<gene>
    <name evidence="6" type="ORF">VSX58_08090</name>
</gene>
<evidence type="ECO:0000256" key="4">
    <source>
        <dbReference type="RuleBase" id="RU364072"/>
    </source>
</evidence>
<keyword evidence="3 4" id="KW-0092">Biotin</keyword>
<proteinExistence type="predicted"/>
<reference evidence="6 7" key="1">
    <citation type="journal article" date="2017" name="Int. J. Syst. Evol. Microbiol.">
        <title>Brenneria populi subsp. brevivirga subsp. nov. isolated from symptomatic bark of Populus x euramericana canker, and description of Brenneria populi subsp. populi subsp. nov.</title>
        <authorList>
            <person name="Zheng M.H."/>
            <person name="Piao C.G."/>
            <person name="Xue H."/>
            <person name="Guo M.W."/>
            <person name="Li Y."/>
        </authorList>
    </citation>
    <scope>NUCLEOTIDE SEQUENCE [LARGE SCALE GENOMIC DNA]</scope>
    <source>
        <strain evidence="6 7">D9-5</strain>
    </source>
</reference>
<evidence type="ECO:0000259" key="5">
    <source>
        <dbReference type="PROSITE" id="PS50968"/>
    </source>
</evidence>
<comment type="caution">
    <text evidence="6">The sequence shown here is derived from an EMBL/GenBank/DDBJ whole genome shotgun (WGS) entry which is preliminary data.</text>
</comment>
<keyword evidence="4" id="KW-0444">Lipid biosynthesis</keyword>
<organism evidence="6 7">
    <name type="scientific">Brenneria populi</name>
    <dbReference type="NCBI Taxonomy" id="1505588"/>
    <lineage>
        <taxon>Bacteria</taxon>
        <taxon>Pseudomonadati</taxon>
        <taxon>Pseudomonadota</taxon>
        <taxon>Gammaproteobacteria</taxon>
        <taxon>Enterobacterales</taxon>
        <taxon>Pectobacteriaceae</taxon>
        <taxon>Brenneria</taxon>
    </lineage>
</organism>
<dbReference type="EMBL" id="JAYWTM010000006">
    <property type="protein sequence ID" value="MEC5342569.1"/>
    <property type="molecule type" value="Genomic_DNA"/>
</dbReference>
<evidence type="ECO:0000256" key="2">
    <source>
        <dbReference type="ARBA" id="ARBA00017562"/>
    </source>
</evidence>
<evidence type="ECO:0000313" key="7">
    <source>
        <dbReference type="Proteomes" id="UP001309705"/>
    </source>
</evidence>
<dbReference type="InterPro" id="IPR050709">
    <property type="entry name" value="Biotin_Carboxyl_Carrier/Decarb"/>
</dbReference>